<evidence type="ECO:0000259" key="11">
    <source>
        <dbReference type="PROSITE" id="PS51669"/>
    </source>
</evidence>
<keyword evidence="4" id="KW-0004">4Fe-4S</keyword>
<accession>A0A3L7AI39</accession>
<dbReference type="PANTHER" id="PTHR43105">
    <property type="entry name" value="RESPIRATORY NITRATE REDUCTASE"/>
    <property type="match status" value="1"/>
</dbReference>
<evidence type="ECO:0000256" key="2">
    <source>
        <dbReference type="ARBA" id="ARBA00001966"/>
    </source>
</evidence>
<dbReference type="InterPro" id="IPR009010">
    <property type="entry name" value="Asp_de-COase-like_dom_sf"/>
</dbReference>
<dbReference type="InterPro" id="IPR006657">
    <property type="entry name" value="MoPterin_dinucl-bd_dom"/>
</dbReference>
<dbReference type="GO" id="GO:0042128">
    <property type="term" value="P:nitrate assimilation"/>
    <property type="evidence" value="ECO:0007669"/>
    <property type="project" value="UniProtKB-KW"/>
</dbReference>
<dbReference type="GO" id="GO:0016020">
    <property type="term" value="C:membrane"/>
    <property type="evidence" value="ECO:0007669"/>
    <property type="project" value="TreeGrafter"/>
</dbReference>
<dbReference type="Pfam" id="PF01568">
    <property type="entry name" value="Molydop_binding"/>
    <property type="match status" value="1"/>
</dbReference>
<dbReference type="GO" id="GO:0046872">
    <property type="term" value="F:metal ion binding"/>
    <property type="evidence" value="ECO:0007669"/>
    <property type="project" value="UniProtKB-KW"/>
</dbReference>
<dbReference type="InterPro" id="IPR041854">
    <property type="entry name" value="BFD-like_2Fe2S-bd_dom_sf"/>
</dbReference>
<feature type="domain" description="4Fe-4S Mo/W bis-MGD-type" evidence="11">
    <location>
        <begin position="8"/>
        <end position="64"/>
    </location>
</feature>
<dbReference type="AlphaFoldDB" id="A0A3L7AI39"/>
<evidence type="ECO:0000256" key="5">
    <source>
        <dbReference type="ARBA" id="ARBA00022505"/>
    </source>
</evidence>
<sequence>MNAPLPSPPPVKTTCPYCGVGCGVAVVPDAAGGAHVEGDKAHPANFGRLCSKGAALGETLGLETRLLYPMMRTGDGPLARTSWDVALDRVARDLAAVIDSHGPGSAAFYLSGQLLTEDYYVANKLAKGFLGTAHVDTNSRLCMASSVAGHKRAFGSDTVPGCYADLEAADLIVLVGSNAAFCHPVLFRRMEAARAKRGTKIVVIDPRGTETAAEADMVLPLAHGTDAILFSGLLVYLADAGRLDAAFLGRHTQGFAEALAAARAIAPDAAATARACGLGAADVAAFFALFAATGKVVTGYSQGVNQSAQGTDKVGAIVNCHLATGRIGREGMGPFSLTGQPNAMGGREVGGLANQLAAHMGFSPAEVDRVRRFWSAPRMAEREGLKAVDMFAAIGAGEIKALWVMGTNPAVSLPQTGAVRAALEKLDLFVLSENVAANDTAACRPHVMLPAAAWGEKDGTVTNSERRISRQRAFLPLPGEVKHGWWPLAEVARRLGFADAFAWTSAAAIFREHAALSGFENDGARDFDISGLATLSDAAYDALQPVQWPVPKDAGAGAGAGATPGTARLFADGGFFTADRRARFIVPAPVAPPLGAEGFPLLLNTGRLRDQWHTMTRTGLSPRLAAHEPVPFVAVHPDDAARLGLAHGGLARVTSAQGATVLEVRADPRQPPGTAFAPIHWSFANASHGPIGQLVQARTDPLSGQPDSKATPVALAPEPAPFEGVLLARQGLTLPDGAWWARAALSGGFGWRLAGTLAPQAWAAWFAGLGSSDIIEMSDPAGGAYRAAAFDAAGRLVAALFVAPAGARPNVDALKGLLGADPVAPDDRRVLLAGRRAGREAAGGPLVCACFGVSQGEIAAAIGAGCADIAAVGRALRAGTNCGSCVPEIRTLLSRASLEAPAPRPKADVAA</sequence>
<keyword evidence="10" id="KW-0534">Nitrate assimilation</keyword>
<dbReference type="EMBL" id="RCTF01000004">
    <property type="protein sequence ID" value="RLP80166.1"/>
    <property type="molecule type" value="Genomic_DNA"/>
</dbReference>
<dbReference type="InterPro" id="IPR006963">
    <property type="entry name" value="Mopterin_OxRdtase_4Fe-4S_dom"/>
</dbReference>
<name>A0A3L7AI39_9HYPH</name>
<dbReference type="Gene3D" id="2.40.40.20">
    <property type="match status" value="1"/>
</dbReference>
<evidence type="ECO:0000256" key="7">
    <source>
        <dbReference type="ARBA" id="ARBA00023002"/>
    </source>
</evidence>
<dbReference type="Gene3D" id="1.10.10.1100">
    <property type="entry name" value="BFD-like [2Fe-2S]-binding domain"/>
    <property type="match status" value="1"/>
</dbReference>
<evidence type="ECO:0000256" key="9">
    <source>
        <dbReference type="ARBA" id="ARBA00023014"/>
    </source>
</evidence>
<dbReference type="GO" id="GO:1990204">
    <property type="term" value="C:oxidoreductase complex"/>
    <property type="evidence" value="ECO:0007669"/>
    <property type="project" value="UniProtKB-ARBA"/>
</dbReference>
<dbReference type="SUPFAM" id="SSF50692">
    <property type="entry name" value="ADC-like"/>
    <property type="match status" value="1"/>
</dbReference>
<dbReference type="SUPFAM" id="SSF53706">
    <property type="entry name" value="Formate dehydrogenase/DMSO reductase, domains 1-3"/>
    <property type="match status" value="1"/>
</dbReference>
<dbReference type="OrthoDB" id="9816402at2"/>
<organism evidence="12 13">
    <name type="scientific">Xanthobacter tagetidis</name>
    <dbReference type="NCBI Taxonomy" id="60216"/>
    <lineage>
        <taxon>Bacteria</taxon>
        <taxon>Pseudomonadati</taxon>
        <taxon>Pseudomonadota</taxon>
        <taxon>Alphaproteobacteria</taxon>
        <taxon>Hyphomicrobiales</taxon>
        <taxon>Xanthobacteraceae</taxon>
        <taxon>Xanthobacter</taxon>
    </lineage>
</organism>
<evidence type="ECO:0000256" key="3">
    <source>
        <dbReference type="ARBA" id="ARBA00008747"/>
    </source>
</evidence>
<dbReference type="PANTHER" id="PTHR43105:SF9">
    <property type="entry name" value="NADPH-FE(3+) OXIDOREDUCTASE SUBUNIT ALPHA"/>
    <property type="match status" value="1"/>
</dbReference>
<keyword evidence="13" id="KW-1185">Reference proteome</keyword>
<proteinExistence type="inferred from homology"/>
<dbReference type="InterPro" id="IPR050123">
    <property type="entry name" value="Prok_molybdopt-oxidoreductase"/>
</dbReference>
<keyword evidence="5" id="KW-0500">Molybdenum</keyword>
<dbReference type="GO" id="GO:0051539">
    <property type="term" value="F:4 iron, 4 sulfur cluster binding"/>
    <property type="evidence" value="ECO:0007669"/>
    <property type="project" value="UniProtKB-KW"/>
</dbReference>
<comment type="cofactor">
    <cofactor evidence="2">
        <name>[4Fe-4S] cluster</name>
        <dbReference type="ChEBI" id="CHEBI:49883"/>
    </cofactor>
</comment>
<dbReference type="Pfam" id="PF04324">
    <property type="entry name" value="Fer2_BFD"/>
    <property type="match status" value="1"/>
</dbReference>
<dbReference type="GO" id="GO:0016491">
    <property type="term" value="F:oxidoreductase activity"/>
    <property type="evidence" value="ECO:0007669"/>
    <property type="project" value="UniProtKB-KW"/>
</dbReference>
<dbReference type="GO" id="GO:0045333">
    <property type="term" value="P:cellular respiration"/>
    <property type="evidence" value="ECO:0007669"/>
    <property type="project" value="UniProtKB-ARBA"/>
</dbReference>
<dbReference type="Proteomes" id="UP000269692">
    <property type="component" value="Unassembled WGS sequence"/>
</dbReference>
<evidence type="ECO:0000313" key="13">
    <source>
        <dbReference type="Proteomes" id="UP000269692"/>
    </source>
</evidence>
<comment type="caution">
    <text evidence="12">The sequence shown here is derived from an EMBL/GenBank/DDBJ whole genome shotgun (WGS) entry which is preliminary data.</text>
</comment>
<dbReference type="Gene3D" id="3.40.50.740">
    <property type="match status" value="1"/>
</dbReference>
<keyword evidence="6" id="KW-0479">Metal-binding</keyword>
<evidence type="ECO:0000256" key="1">
    <source>
        <dbReference type="ARBA" id="ARBA00001942"/>
    </source>
</evidence>
<protein>
    <submittedName>
        <fullName evidence="12">Nitrate reductase</fullName>
    </submittedName>
</protein>
<dbReference type="InterPro" id="IPR007419">
    <property type="entry name" value="BFD-like_2Fe2S-bd_dom"/>
</dbReference>
<dbReference type="PROSITE" id="PS51669">
    <property type="entry name" value="4FE4S_MOW_BIS_MGD"/>
    <property type="match status" value="1"/>
</dbReference>
<comment type="similarity">
    <text evidence="3">Belongs to the prokaryotic molybdopterin-containing oxidoreductase family. NasA/NapA/NarB subfamily.</text>
</comment>
<dbReference type="Pfam" id="PF00384">
    <property type="entry name" value="Molybdopterin"/>
    <property type="match status" value="1"/>
</dbReference>
<comment type="cofactor">
    <cofactor evidence="1">
        <name>Mo-bis(molybdopterin guanine dinucleotide)</name>
        <dbReference type="ChEBI" id="CHEBI:60539"/>
    </cofactor>
</comment>
<evidence type="ECO:0000256" key="4">
    <source>
        <dbReference type="ARBA" id="ARBA00022485"/>
    </source>
</evidence>
<keyword evidence="7" id="KW-0560">Oxidoreductase</keyword>
<gene>
    <name evidence="12" type="ORF">D9R14_06235</name>
</gene>
<reference evidence="12 13" key="1">
    <citation type="submission" date="2018-10" db="EMBL/GenBank/DDBJ databases">
        <title>Xanthobacter tagetidis genome sequencing and assembly.</title>
        <authorList>
            <person name="Maclea K.S."/>
            <person name="Goen A.E."/>
            <person name="Fatima S.A."/>
        </authorList>
    </citation>
    <scope>NUCLEOTIDE SEQUENCE [LARGE SCALE GENOMIC DNA]</scope>
    <source>
        <strain evidence="12 13">ATCC 700314</strain>
    </source>
</reference>
<dbReference type="Pfam" id="PF04879">
    <property type="entry name" value="Molybdop_Fe4S4"/>
    <property type="match status" value="1"/>
</dbReference>
<dbReference type="InterPro" id="IPR006656">
    <property type="entry name" value="Mopterin_OxRdtase"/>
</dbReference>
<dbReference type="CDD" id="cd02791">
    <property type="entry name" value="MopB_CT_Nitrate-R-NapA-like"/>
    <property type="match status" value="1"/>
</dbReference>
<dbReference type="Gene3D" id="3.40.228.10">
    <property type="entry name" value="Dimethylsulfoxide Reductase, domain 2"/>
    <property type="match status" value="1"/>
</dbReference>
<keyword evidence="8" id="KW-0408">Iron</keyword>
<keyword evidence="9" id="KW-0411">Iron-sulfur</keyword>
<evidence type="ECO:0000313" key="12">
    <source>
        <dbReference type="EMBL" id="RLP80166.1"/>
    </source>
</evidence>
<dbReference type="GO" id="GO:0043546">
    <property type="term" value="F:molybdopterin cofactor binding"/>
    <property type="evidence" value="ECO:0007669"/>
    <property type="project" value="InterPro"/>
</dbReference>
<dbReference type="InterPro" id="IPR041957">
    <property type="entry name" value="CT_Nitrate-R-NapA-like"/>
</dbReference>
<evidence type="ECO:0000256" key="8">
    <source>
        <dbReference type="ARBA" id="ARBA00023004"/>
    </source>
</evidence>
<dbReference type="SMART" id="SM00926">
    <property type="entry name" value="Molybdop_Fe4S4"/>
    <property type="match status" value="1"/>
</dbReference>
<dbReference type="RefSeq" id="WP_121622669.1">
    <property type="nucleotide sequence ID" value="NZ_JACIIW010000002.1"/>
</dbReference>
<dbReference type="Gene3D" id="2.20.25.90">
    <property type="entry name" value="ADC-like domains"/>
    <property type="match status" value="1"/>
</dbReference>
<evidence type="ECO:0000256" key="10">
    <source>
        <dbReference type="ARBA" id="ARBA00023063"/>
    </source>
</evidence>
<evidence type="ECO:0000256" key="6">
    <source>
        <dbReference type="ARBA" id="ARBA00022723"/>
    </source>
</evidence>